<dbReference type="InterPro" id="IPR005788">
    <property type="entry name" value="PDI_thioredoxin-like_dom"/>
</dbReference>
<keyword evidence="6" id="KW-0256">Endoplasmic reticulum</keyword>
<protein>
    <recommendedName>
        <fullName evidence="11">Protein disulfide-isomerase</fullName>
        <ecNumber evidence="11">5.3.4.1</ecNumber>
    </recommendedName>
</protein>
<evidence type="ECO:0000256" key="9">
    <source>
        <dbReference type="ARBA" id="ARBA00023284"/>
    </source>
</evidence>
<evidence type="ECO:0000256" key="12">
    <source>
        <dbReference type="SAM" id="SignalP"/>
    </source>
</evidence>
<evidence type="ECO:0000256" key="2">
    <source>
        <dbReference type="ARBA" id="ARBA00004319"/>
    </source>
</evidence>
<dbReference type="CDD" id="cd02961">
    <property type="entry name" value="PDI_a_family"/>
    <property type="match status" value="1"/>
</dbReference>
<name>A0ABN7SX30_OIKDI</name>
<evidence type="ECO:0000256" key="5">
    <source>
        <dbReference type="ARBA" id="ARBA00022737"/>
    </source>
</evidence>
<evidence type="ECO:0000256" key="1">
    <source>
        <dbReference type="ARBA" id="ARBA00001182"/>
    </source>
</evidence>
<keyword evidence="4 12" id="KW-0732">Signal</keyword>
<dbReference type="CDD" id="cd02995">
    <property type="entry name" value="PDI_a_PDI_a'_C"/>
    <property type="match status" value="1"/>
</dbReference>
<dbReference type="Gene3D" id="3.40.30.10">
    <property type="entry name" value="Glutaredoxin"/>
    <property type="match status" value="4"/>
</dbReference>
<keyword evidence="15" id="KW-1185">Reference proteome</keyword>
<dbReference type="PROSITE" id="PS51352">
    <property type="entry name" value="THIOREDOXIN_2"/>
    <property type="match status" value="2"/>
</dbReference>
<evidence type="ECO:0000256" key="7">
    <source>
        <dbReference type="ARBA" id="ARBA00023157"/>
    </source>
</evidence>
<feature type="domain" description="Thioredoxin" evidence="13">
    <location>
        <begin position="12"/>
        <end position="124"/>
    </location>
</feature>
<evidence type="ECO:0000313" key="14">
    <source>
        <dbReference type="EMBL" id="CAG5107040.1"/>
    </source>
</evidence>
<dbReference type="InterPro" id="IPR005792">
    <property type="entry name" value="Prot_disulphide_isomerase"/>
</dbReference>
<comment type="subcellular location">
    <subcellularLocation>
        <location evidence="2">Endoplasmic reticulum lumen</location>
    </subcellularLocation>
</comment>
<dbReference type="EC" id="5.3.4.1" evidence="11"/>
<dbReference type="PRINTS" id="PR00421">
    <property type="entry name" value="THIOREDOXIN"/>
</dbReference>
<feature type="signal peptide" evidence="12">
    <location>
        <begin position="1"/>
        <end position="15"/>
    </location>
</feature>
<evidence type="ECO:0000256" key="8">
    <source>
        <dbReference type="ARBA" id="ARBA00023235"/>
    </source>
</evidence>
<keyword evidence="8 11" id="KW-0413">Isomerase</keyword>
<comment type="similarity">
    <text evidence="3 10">Belongs to the protein disulfide isomerase family.</text>
</comment>
<dbReference type="InterPro" id="IPR017937">
    <property type="entry name" value="Thioredoxin_CS"/>
</dbReference>
<dbReference type="NCBIfam" id="TIGR01126">
    <property type="entry name" value="pdi_dom"/>
    <property type="match status" value="1"/>
</dbReference>
<gene>
    <name evidence="14" type="ORF">OKIOD_LOCUS11882</name>
</gene>
<dbReference type="InterPro" id="IPR013766">
    <property type="entry name" value="Thioredoxin_domain"/>
</dbReference>
<reference evidence="14 15" key="1">
    <citation type="submission" date="2021-04" db="EMBL/GenBank/DDBJ databases">
        <authorList>
            <person name="Bliznina A."/>
        </authorList>
    </citation>
    <scope>NUCLEOTIDE SEQUENCE [LARGE SCALE GENOMIC DNA]</scope>
</reference>
<evidence type="ECO:0000256" key="4">
    <source>
        <dbReference type="ARBA" id="ARBA00022729"/>
    </source>
</evidence>
<dbReference type="NCBIfam" id="TIGR01130">
    <property type="entry name" value="ER_PDI_fam"/>
    <property type="match status" value="1"/>
</dbReference>
<comment type="catalytic activity">
    <reaction evidence="1 11">
        <text>Catalyzes the rearrangement of -S-S- bonds in proteins.</text>
        <dbReference type="EC" id="5.3.4.1"/>
    </reaction>
</comment>
<evidence type="ECO:0000256" key="11">
    <source>
        <dbReference type="RuleBase" id="RU361130"/>
    </source>
</evidence>
<dbReference type="Proteomes" id="UP001158576">
    <property type="component" value="Chromosome 1"/>
</dbReference>
<evidence type="ECO:0000259" key="13">
    <source>
        <dbReference type="PROSITE" id="PS51352"/>
    </source>
</evidence>
<dbReference type="PROSITE" id="PS00194">
    <property type="entry name" value="THIOREDOXIN_1"/>
    <property type="match status" value="2"/>
</dbReference>
<keyword evidence="7" id="KW-1015">Disulfide bond</keyword>
<dbReference type="InterPro" id="IPR036249">
    <property type="entry name" value="Thioredoxin-like_sf"/>
</dbReference>
<dbReference type="PANTHER" id="PTHR18929">
    <property type="entry name" value="PROTEIN DISULFIDE ISOMERASE"/>
    <property type="match status" value="1"/>
</dbReference>
<keyword evidence="9" id="KW-0676">Redox-active center</keyword>
<keyword evidence="5" id="KW-0677">Repeat</keyword>
<dbReference type="SUPFAM" id="SSF52833">
    <property type="entry name" value="Thioredoxin-like"/>
    <property type="match status" value="3"/>
</dbReference>
<feature type="domain" description="Thioredoxin" evidence="13">
    <location>
        <begin position="353"/>
        <end position="472"/>
    </location>
</feature>
<evidence type="ECO:0000256" key="10">
    <source>
        <dbReference type="RuleBase" id="RU004208"/>
    </source>
</evidence>
<evidence type="ECO:0000256" key="3">
    <source>
        <dbReference type="ARBA" id="ARBA00006347"/>
    </source>
</evidence>
<feature type="chain" id="PRO_5047004521" description="Protein disulfide-isomerase" evidence="12">
    <location>
        <begin position="16"/>
        <end position="479"/>
    </location>
</feature>
<dbReference type="EMBL" id="OU015566">
    <property type="protein sequence ID" value="CAG5107040.1"/>
    <property type="molecule type" value="Genomic_DNA"/>
</dbReference>
<dbReference type="PANTHER" id="PTHR18929:SF132">
    <property type="entry name" value="PROTEIN DISULFIDE-ISOMERASE A3"/>
    <property type="match status" value="1"/>
</dbReference>
<accession>A0ABN7SX30</accession>
<sequence length="479" mass="53056">MRFGTALAAVSGVLSSNVLDLTSSTFQGAIEQHDTLMVEFFAPWCGHCKKLAPEYEAAADALIEEDPPIRIAKVDCTANGELCQKYGVSGYPTIKMFKAAEESGKYEGARSADGITAYMRKQSGPASTAIDSTAKWEKVSDNKQTIIVGFFDDYETGNGKVFQQVAGALRDDFRFAHSTDAAVLKAAGQESGKIVLYRPRAMKNKFEAGEVVYTGEKYTVGLIKAWIKENSLGACPIATMDNLRDLKRPLVMAFYKVDYNLDPKGTQYWRNRVMKVGQDFSDMFFAVADNKKFMGMINSELNGASWTFDKPKVVIFDDADKKYIMEEEFSTDGKSLRAFIEKFNAGEVEAWVKSEDVPAEQGALKKVVGKNWDDIVMKTDADVFIKMYAPWCGHCKAMAPAWEEFAQKMEGDDGIIVADFDATANDPGHPAYSASGYPTLYWAPAGDKTNPKKYQGGRSVADFEKWVKENRSTPAKDEL</sequence>
<proteinExistence type="inferred from homology"/>
<dbReference type="Pfam" id="PF13848">
    <property type="entry name" value="Thioredoxin_6"/>
    <property type="match status" value="1"/>
</dbReference>
<evidence type="ECO:0000256" key="6">
    <source>
        <dbReference type="ARBA" id="ARBA00022824"/>
    </source>
</evidence>
<evidence type="ECO:0000313" key="15">
    <source>
        <dbReference type="Proteomes" id="UP001158576"/>
    </source>
</evidence>
<dbReference type="Pfam" id="PF00085">
    <property type="entry name" value="Thioredoxin"/>
    <property type="match status" value="2"/>
</dbReference>
<organism evidence="14 15">
    <name type="scientific">Oikopleura dioica</name>
    <name type="common">Tunicate</name>
    <dbReference type="NCBI Taxonomy" id="34765"/>
    <lineage>
        <taxon>Eukaryota</taxon>
        <taxon>Metazoa</taxon>
        <taxon>Chordata</taxon>
        <taxon>Tunicata</taxon>
        <taxon>Appendicularia</taxon>
        <taxon>Copelata</taxon>
        <taxon>Oikopleuridae</taxon>
        <taxon>Oikopleura</taxon>
    </lineage>
</organism>